<name>A0A3P7J0N2_STRVU</name>
<proteinExistence type="predicted"/>
<organism evidence="1 2">
    <name type="scientific">Strongylus vulgaris</name>
    <name type="common">Blood worm</name>
    <dbReference type="NCBI Taxonomy" id="40348"/>
    <lineage>
        <taxon>Eukaryota</taxon>
        <taxon>Metazoa</taxon>
        <taxon>Ecdysozoa</taxon>
        <taxon>Nematoda</taxon>
        <taxon>Chromadorea</taxon>
        <taxon>Rhabditida</taxon>
        <taxon>Rhabditina</taxon>
        <taxon>Rhabditomorpha</taxon>
        <taxon>Strongyloidea</taxon>
        <taxon>Strongylidae</taxon>
        <taxon>Strongylus</taxon>
    </lineage>
</organism>
<evidence type="ECO:0000313" key="1">
    <source>
        <dbReference type="EMBL" id="VDM69987.1"/>
    </source>
</evidence>
<sequence>MSLLTEGDMRTFATAAILLELIESGSDHLMRTQRQRWSVFFNKIASTVISSLQADVDKSEVRKNAGEDIIVSSLRHAISRHSPTATTM</sequence>
<protein>
    <submittedName>
        <fullName evidence="1">Uncharacterized protein</fullName>
    </submittedName>
</protein>
<dbReference type="OrthoDB" id="5857961at2759"/>
<keyword evidence="2" id="KW-1185">Reference proteome</keyword>
<dbReference type="AlphaFoldDB" id="A0A3P7J0N2"/>
<reference evidence="1 2" key="1">
    <citation type="submission" date="2018-11" db="EMBL/GenBank/DDBJ databases">
        <authorList>
            <consortium name="Pathogen Informatics"/>
        </authorList>
    </citation>
    <scope>NUCLEOTIDE SEQUENCE [LARGE SCALE GENOMIC DNA]</scope>
</reference>
<evidence type="ECO:0000313" key="2">
    <source>
        <dbReference type="Proteomes" id="UP000270094"/>
    </source>
</evidence>
<accession>A0A3P7J0N2</accession>
<dbReference type="EMBL" id="UYYB01014285">
    <property type="protein sequence ID" value="VDM69987.1"/>
    <property type="molecule type" value="Genomic_DNA"/>
</dbReference>
<dbReference type="Proteomes" id="UP000270094">
    <property type="component" value="Unassembled WGS sequence"/>
</dbReference>
<gene>
    <name evidence="1" type="ORF">SVUK_LOCUS4985</name>
</gene>